<dbReference type="AlphaFoldDB" id="A0A1B7MR37"/>
<dbReference type="EMBL" id="KV448534">
    <property type="protein sequence ID" value="OAX35082.1"/>
    <property type="molecule type" value="Genomic_DNA"/>
</dbReference>
<evidence type="ECO:0000313" key="2">
    <source>
        <dbReference type="Proteomes" id="UP000092154"/>
    </source>
</evidence>
<reference evidence="1 2" key="1">
    <citation type="submission" date="2016-06" db="EMBL/GenBank/DDBJ databases">
        <title>Comparative genomics of the ectomycorrhizal sister species Rhizopogon vinicolor and Rhizopogon vesiculosus (Basidiomycota: Boletales) reveals a divergence of the mating type B locus.</title>
        <authorList>
            <consortium name="DOE Joint Genome Institute"/>
            <person name="Mujic A.B."/>
            <person name="Kuo A."/>
            <person name="Tritt A."/>
            <person name="Lipzen A."/>
            <person name="Chen C."/>
            <person name="Johnson J."/>
            <person name="Sharma A."/>
            <person name="Barry K."/>
            <person name="Grigoriev I.V."/>
            <person name="Spatafora J.W."/>
        </authorList>
    </citation>
    <scope>NUCLEOTIDE SEQUENCE [LARGE SCALE GENOMIC DNA]</scope>
    <source>
        <strain evidence="1 2">AM-OR11-026</strain>
    </source>
</reference>
<name>A0A1B7MR37_9AGAM</name>
<dbReference type="Proteomes" id="UP000092154">
    <property type="component" value="Unassembled WGS sequence"/>
</dbReference>
<dbReference type="InterPro" id="IPR011047">
    <property type="entry name" value="Quinoprotein_ADH-like_sf"/>
</dbReference>
<sequence>MKELTATGKFVLQTMVDEYEGFVITTSYSGGLYVTDINTDCVLWADASHVLGYVLWSYDHGYLVRNRHNNSTLKEVWRLARDFQDADIPNNSKKPDDYMITASHEAARCYPSSTGHGHFRPWALLRLPEGDWVFHISYPTLITVAKNDTYLWDVPTSRRVQTTANIQARNQDGTPGEFASVDVNDKYAFLCGSHQLRIFARDGGVLVYHLTTKMLLRTRWDVLPASNNVACFSSLFQPQKLHAKVHHTYRSILKAVRVSSSGNDMVVITASGNVVWILGFERLIHRKASLRKTAIILNFNPFSDYSQDMSIYLALGGSNEKAAIVSRNGLYIIIVDPEFSKLTAEAPSRPSVSVCRVIDITKPTIYP</sequence>
<dbReference type="STRING" id="1314800.A0A1B7MR37"/>
<protein>
    <submittedName>
        <fullName evidence="1">Uncharacterized protein</fullName>
    </submittedName>
</protein>
<proteinExistence type="predicted"/>
<accession>A0A1B7MR37</accession>
<evidence type="ECO:0000313" key="1">
    <source>
        <dbReference type="EMBL" id="OAX35082.1"/>
    </source>
</evidence>
<keyword evidence="2" id="KW-1185">Reference proteome</keyword>
<organism evidence="1 2">
    <name type="scientific">Rhizopogon vinicolor AM-OR11-026</name>
    <dbReference type="NCBI Taxonomy" id="1314800"/>
    <lineage>
        <taxon>Eukaryota</taxon>
        <taxon>Fungi</taxon>
        <taxon>Dikarya</taxon>
        <taxon>Basidiomycota</taxon>
        <taxon>Agaricomycotina</taxon>
        <taxon>Agaricomycetes</taxon>
        <taxon>Agaricomycetidae</taxon>
        <taxon>Boletales</taxon>
        <taxon>Suillineae</taxon>
        <taxon>Rhizopogonaceae</taxon>
        <taxon>Rhizopogon</taxon>
    </lineage>
</organism>
<dbReference type="OrthoDB" id="550575at2759"/>
<dbReference type="InParanoid" id="A0A1B7MR37"/>
<dbReference type="SUPFAM" id="SSF50998">
    <property type="entry name" value="Quinoprotein alcohol dehydrogenase-like"/>
    <property type="match status" value="1"/>
</dbReference>
<gene>
    <name evidence="1" type="ORF">K503DRAFT_868495</name>
</gene>